<organism evidence="1 2">
    <name type="scientific">Acetobacter pasteurianus</name>
    <name type="common">Acetobacter turbidans</name>
    <dbReference type="NCBI Taxonomy" id="438"/>
    <lineage>
        <taxon>Bacteria</taxon>
        <taxon>Pseudomonadati</taxon>
        <taxon>Pseudomonadota</taxon>
        <taxon>Alphaproteobacteria</taxon>
        <taxon>Acetobacterales</taxon>
        <taxon>Acetobacteraceae</taxon>
        <taxon>Acetobacter</taxon>
    </lineage>
</organism>
<dbReference type="AlphaFoldDB" id="A0A1A0D6C7"/>
<protein>
    <submittedName>
        <fullName evidence="1">Uncharacterized protein</fullName>
    </submittedName>
</protein>
<dbReference type="PATRIC" id="fig|438.15.peg.2444"/>
<dbReference type="RefSeq" id="WP_003626200.1">
    <property type="nucleotide sequence ID" value="NZ_BSCN01000065.1"/>
</dbReference>
<dbReference type="EMBL" id="LYUD01000115">
    <property type="protein sequence ID" value="OAZ70853.1"/>
    <property type="molecule type" value="Genomic_DNA"/>
</dbReference>
<dbReference type="Proteomes" id="UP000093796">
    <property type="component" value="Unassembled WGS sequence"/>
</dbReference>
<accession>A0A1A0D6C7</accession>
<sequence>MSEKTENHTHHLPSATDISREMEQVKREYDIALKDRPEHAKALGERLRKLEAQLQEGARGKA</sequence>
<name>A0A1A0D6C7_ACEPA</name>
<proteinExistence type="predicted"/>
<evidence type="ECO:0000313" key="2">
    <source>
        <dbReference type="Proteomes" id="UP000093796"/>
    </source>
</evidence>
<dbReference type="GeneID" id="60375075"/>
<dbReference type="OrthoDB" id="7222850at2"/>
<reference evidence="1 2" key="1">
    <citation type="submission" date="2016-05" db="EMBL/GenBank/DDBJ databases">
        <title>Genome sequencing of Acetobacter pasteurianus strain SRCM100623.</title>
        <authorList>
            <person name="Song Y.R."/>
        </authorList>
    </citation>
    <scope>NUCLEOTIDE SEQUENCE [LARGE SCALE GENOMIC DNA]</scope>
    <source>
        <strain evidence="1 2">SRCM100623</strain>
    </source>
</reference>
<gene>
    <name evidence="1" type="ORF">SRCM100623_02205</name>
</gene>
<evidence type="ECO:0000313" key="1">
    <source>
        <dbReference type="EMBL" id="OAZ70853.1"/>
    </source>
</evidence>
<comment type="caution">
    <text evidence="1">The sequence shown here is derived from an EMBL/GenBank/DDBJ whole genome shotgun (WGS) entry which is preliminary data.</text>
</comment>